<dbReference type="VEuPathDB" id="FungiDB:FUN_024118"/>
<dbReference type="VEuPathDB" id="FungiDB:RhiirA1_333323"/>
<evidence type="ECO:0000313" key="2">
    <source>
        <dbReference type="EMBL" id="PKC16925.1"/>
    </source>
</evidence>
<evidence type="ECO:0000313" key="3">
    <source>
        <dbReference type="Proteomes" id="UP000232722"/>
    </source>
</evidence>
<proteinExistence type="predicted"/>
<protein>
    <submittedName>
        <fullName evidence="2">Uncharacterized protein</fullName>
    </submittedName>
</protein>
<dbReference type="Pfam" id="PF04212">
    <property type="entry name" value="MIT"/>
    <property type="match status" value="1"/>
</dbReference>
<dbReference type="Proteomes" id="UP000232722">
    <property type="component" value="Unassembled WGS sequence"/>
</dbReference>
<dbReference type="Gene3D" id="1.20.58.80">
    <property type="entry name" value="Phosphotransferase system, lactose/cellobiose-type IIA subunit"/>
    <property type="match status" value="1"/>
</dbReference>
<gene>
    <name evidence="2" type="ORF">RhiirA5_281524</name>
</gene>
<dbReference type="EMBL" id="LLXJ01000029">
    <property type="protein sequence ID" value="PKC16925.1"/>
    <property type="molecule type" value="Genomic_DNA"/>
</dbReference>
<sequence length="252" mass="27750">MGNSNSVSVQPISKPSSASSSHHHRKKKSSNKINRKKVDEAITLSAFAVQADNQGNHDVAMDYYLTAIENMLDALPIHSNQSRKDALKNKLRDFMDREGLTDDFMESTNASSAAKAAEREKYKSAFSTNAISENIIQVAITSAVALKQSPIPDAISATVNYTMKKIQKIDETYGLQDKAWEISRTGINLALEIDQQYNVHEKVGNALFTGLAAAMKAGIAYKDSPSYREIRKMKTEFQSAGTSISHSIKEES</sequence>
<dbReference type="InterPro" id="IPR007330">
    <property type="entry name" value="MIT_dom"/>
</dbReference>
<dbReference type="VEuPathDB" id="FungiDB:RhiirFUN_004636"/>
<dbReference type="AlphaFoldDB" id="A0A2I1DU72"/>
<feature type="region of interest" description="Disordered" evidence="1">
    <location>
        <begin position="1"/>
        <end position="35"/>
    </location>
</feature>
<reference evidence="2 3" key="1">
    <citation type="submission" date="2016-04" db="EMBL/GenBank/DDBJ databases">
        <title>Genome analyses suggest a sexual origin of heterokaryosis in a supposedly ancient asexual fungus.</title>
        <authorList>
            <person name="Ropars J."/>
            <person name="Sedzielewska K."/>
            <person name="Noel J."/>
            <person name="Charron P."/>
            <person name="Farinelli L."/>
            <person name="Marton T."/>
            <person name="Kruger M."/>
            <person name="Pelin A."/>
            <person name="Brachmann A."/>
            <person name="Corradi N."/>
        </authorList>
    </citation>
    <scope>NUCLEOTIDE SEQUENCE [LARGE SCALE GENOMIC DNA]</scope>
    <source>
        <strain evidence="2 3">A5</strain>
    </source>
</reference>
<accession>A0A2I1DU72</accession>
<dbReference type="SUPFAM" id="SSF116846">
    <property type="entry name" value="MIT domain"/>
    <property type="match status" value="1"/>
</dbReference>
<dbReference type="InterPro" id="IPR036181">
    <property type="entry name" value="MIT_dom_sf"/>
</dbReference>
<dbReference type="OrthoDB" id="2414723at2759"/>
<organism evidence="2 3">
    <name type="scientific">Rhizophagus irregularis</name>
    <dbReference type="NCBI Taxonomy" id="588596"/>
    <lineage>
        <taxon>Eukaryota</taxon>
        <taxon>Fungi</taxon>
        <taxon>Fungi incertae sedis</taxon>
        <taxon>Mucoromycota</taxon>
        <taxon>Glomeromycotina</taxon>
        <taxon>Glomeromycetes</taxon>
        <taxon>Glomerales</taxon>
        <taxon>Glomeraceae</taxon>
        <taxon>Rhizophagus</taxon>
    </lineage>
</organism>
<feature type="compositionally biased region" description="Basic residues" evidence="1">
    <location>
        <begin position="21"/>
        <end position="35"/>
    </location>
</feature>
<comment type="caution">
    <text evidence="2">The sequence shown here is derived from an EMBL/GenBank/DDBJ whole genome shotgun (WGS) entry which is preliminary data.</text>
</comment>
<name>A0A2I1DU72_9GLOM</name>
<feature type="compositionally biased region" description="Polar residues" evidence="1">
    <location>
        <begin position="1"/>
        <end position="10"/>
    </location>
</feature>
<feature type="compositionally biased region" description="Low complexity" evidence="1">
    <location>
        <begin position="11"/>
        <end position="20"/>
    </location>
</feature>
<reference evidence="2 3" key="2">
    <citation type="submission" date="2017-09" db="EMBL/GenBank/DDBJ databases">
        <title>Extensive intraspecific genome diversity in a model arbuscular mycorrhizal fungus.</title>
        <authorList>
            <person name="Chen E.C."/>
            <person name="Morin E."/>
            <person name="Beaudet D."/>
            <person name="Noel J."/>
            <person name="Ndikumana S."/>
            <person name="Charron P."/>
            <person name="St-Onge C."/>
            <person name="Giorgi J."/>
            <person name="Grigoriev I.V."/>
            <person name="Roux C."/>
            <person name="Martin F.M."/>
            <person name="Corradi N."/>
        </authorList>
    </citation>
    <scope>NUCLEOTIDE SEQUENCE [LARGE SCALE GENOMIC DNA]</scope>
    <source>
        <strain evidence="2 3">A5</strain>
    </source>
</reference>
<evidence type="ECO:0000256" key="1">
    <source>
        <dbReference type="SAM" id="MobiDB-lite"/>
    </source>
</evidence>